<dbReference type="OrthoDB" id="20105at2759"/>
<gene>
    <name evidence="3" type="ORF">S40285_04745</name>
</gene>
<dbReference type="HOGENOM" id="CLU_022827_0_0_1"/>
<organism evidence="3 4">
    <name type="scientific">Stachybotrys chlorohalonatus (strain IBT 40285)</name>
    <dbReference type="NCBI Taxonomy" id="1283841"/>
    <lineage>
        <taxon>Eukaryota</taxon>
        <taxon>Fungi</taxon>
        <taxon>Dikarya</taxon>
        <taxon>Ascomycota</taxon>
        <taxon>Pezizomycotina</taxon>
        <taxon>Sordariomycetes</taxon>
        <taxon>Hypocreomycetidae</taxon>
        <taxon>Hypocreales</taxon>
        <taxon>Stachybotryaceae</taxon>
        <taxon>Stachybotrys</taxon>
    </lineage>
</organism>
<dbReference type="PANTHER" id="PTHR43941">
    <property type="entry name" value="STRUCTURAL MAINTENANCE OF CHROMOSOMES PROTEIN 2"/>
    <property type="match status" value="1"/>
</dbReference>
<keyword evidence="1" id="KW-0175">Coiled coil</keyword>
<feature type="region of interest" description="Disordered" evidence="2">
    <location>
        <begin position="492"/>
        <end position="522"/>
    </location>
</feature>
<proteinExistence type="predicted"/>
<evidence type="ECO:0000256" key="1">
    <source>
        <dbReference type="SAM" id="Coils"/>
    </source>
</evidence>
<feature type="compositionally biased region" description="Basic and acidic residues" evidence="2">
    <location>
        <begin position="434"/>
        <end position="454"/>
    </location>
</feature>
<feature type="coiled-coil region" evidence="1">
    <location>
        <begin position="71"/>
        <end position="119"/>
    </location>
</feature>
<feature type="region of interest" description="Disordered" evidence="2">
    <location>
        <begin position="382"/>
        <end position="463"/>
    </location>
</feature>
<protein>
    <submittedName>
        <fullName evidence="3">Uncharacterized protein</fullName>
    </submittedName>
</protein>
<accession>A0A084Q9U1</accession>
<feature type="region of interest" description="Disordered" evidence="2">
    <location>
        <begin position="175"/>
        <end position="204"/>
    </location>
</feature>
<evidence type="ECO:0000256" key="2">
    <source>
        <dbReference type="SAM" id="MobiDB-lite"/>
    </source>
</evidence>
<dbReference type="EMBL" id="KL660891">
    <property type="protein sequence ID" value="KFA60726.1"/>
    <property type="molecule type" value="Genomic_DNA"/>
</dbReference>
<evidence type="ECO:0000313" key="3">
    <source>
        <dbReference type="EMBL" id="KFA60726.1"/>
    </source>
</evidence>
<keyword evidence="4" id="KW-1185">Reference proteome</keyword>
<evidence type="ECO:0000313" key="4">
    <source>
        <dbReference type="Proteomes" id="UP000028524"/>
    </source>
</evidence>
<dbReference type="InParanoid" id="A0A084Q9U1"/>
<reference evidence="3 4" key="1">
    <citation type="journal article" date="2014" name="BMC Genomics">
        <title>Comparative genome sequencing reveals chemotype-specific gene clusters in the toxigenic black mold Stachybotrys.</title>
        <authorList>
            <person name="Semeiks J."/>
            <person name="Borek D."/>
            <person name="Otwinowski Z."/>
            <person name="Grishin N.V."/>
        </authorList>
    </citation>
    <scope>NUCLEOTIDE SEQUENCE [LARGE SCALE GENOMIC DNA]</scope>
    <source>
        <strain evidence="3 4">IBT 40285</strain>
    </source>
</reference>
<dbReference type="AlphaFoldDB" id="A0A084Q9U1"/>
<dbReference type="OMA" id="NMPVQAK"/>
<feature type="compositionally biased region" description="Basic and acidic residues" evidence="2">
    <location>
        <begin position="176"/>
        <end position="204"/>
    </location>
</feature>
<name>A0A084Q9U1_STAC4</name>
<dbReference type="Proteomes" id="UP000028524">
    <property type="component" value="Unassembled WGS sequence"/>
</dbReference>
<sequence length="558" mass="62119">MVSNTNENPDPENSQATARLHDLDMKHQLRSHQTELVHCDEEVRRLKVRVLASRDENALLQEKLHQRDAQAKLLNKQVARSRTELEEAKSTASSHEMRLRSQDSEVATLKAQVESLNNAMQDSGKALQEKFALSRELSRLKPEMEHLQSQLSNYQAVVAEKHDLRRQLDSLEVELENEKRSKQRARSKEDNAALEELRSQRDEAERKLAADCKERDRMIKEKNQALAEATNQNERLEERLATLKSKLKATQAELKETRVELEQCRANLLRTQASSKSTEGKPKQSVVINPQPNKKRRIQELSIVDTTIGTPGIDETKRATKRRGAELVLGEKSTFSITPFLNRTKNISDDSMEPTSPIGLTINEPILEAEEEVVEELLASPNIQGSPAGLNKRTDPEPRAQAAPAARPRGRPRIKALADSASSKKNMAAVSENQARRMVLEKVNEEPMAKDPENSKPSSGIGKELTKTLQTGEMAASTVKVGISEADGKKKRRKLLGGSNKSVFDDEDGETAPRPVKLQHGAGRKLKAPLGGVANAFAGKTFSPLKRDRRGVNASFLV</sequence>
<dbReference type="STRING" id="1283841.A0A084Q9U1"/>